<accession>A0A2M7XGX9</accession>
<dbReference type="PIRSF" id="PIRSF005384">
    <property type="entry name" value="RpiB_LacA_B"/>
    <property type="match status" value="1"/>
</dbReference>
<dbReference type="GO" id="GO:0009052">
    <property type="term" value="P:pentose-phosphate shunt, non-oxidative branch"/>
    <property type="evidence" value="ECO:0007669"/>
    <property type="project" value="TreeGrafter"/>
</dbReference>
<gene>
    <name evidence="2" type="ORF">CO173_00520</name>
</gene>
<comment type="caution">
    <text evidence="2">The sequence shown here is derived from an EMBL/GenBank/DDBJ whole genome shotgun (WGS) entry which is preliminary data.</text>
</comment>
<dbReference type="PANTHER" id="PTHR30345">
    <property type="entry name" value="RIBOSE-5-PHOSPHATE ISOMERASE B"/>
    <property type="match status" value="1"/>
</dbReference>
<evidence type="ECO:0000313" key="3">
    <source>
        <dbReference type="Proteomes" id="UP000231263"/>
    </source>
</evidence>
<dbReference type="AlphaFoldDB" id="A0A2M7XGX9"/>
<reference evidence="3" key="1">
    <citation type="submission" date="2017-09" db="EMBL/GenBank/DDBJ databases">
        <title>Depth-based differentiation of microbial function through sediment-hosted aquifers and enrichment of novel symbionts in the deep terrestrial subsurface.</title>
        <authorList>
            <person name="Probst A.J."/>
            <person name="Ladd B."/>
            <person name="Jarett J.K."/>
            <person name="Geller-Mcgrath D.E."/>
            <person name="Sieber C.M.K."/>
            <person name="Emerson J.B."/>
            <person name="Anantharaman K."/>
            <person name="Thomas B.C."/>
            <person name="Malmstrom R."/>
            <person name="Stieglmeier M."/>
            <person name="Klingl A."/>
            <person name="Woyke T."/>
            <person name="Ryan C.M."/>
            <person name="Banfield J.F."/>
        </authorList>
    </citation>
    <scope>NUCLEOTIDE SEQUENCE [LARGE SCALE GENOMIC DNA]</scope>
</reference>
<dbReference type="Pfam" id="PF02502">
    <property type="entry name" value="LacAB_rpiB"/>
    <property type="match status" value="1"/>
</dbReference>
<evidence type="ECO:0000256" key="1">
    <source>
        <dbReference type="ARBA" id="ARBA00008754"/>
    </source>
</evidence>
<dbReference type="NCBIfam" id="TIGR00689">
    <property type="entry name" value="rpiB_lacA_lacB"/>
    <property type="match status" value="1"/>
</dbReference>
<dbReference type="NCBIfam" id="NF004051">
    <property type="entry name" value="PRK05571.1"/>
    <property type="match status" value="1"/>
</dbReference>
<dbReference type="InterPro" id="IPR036569">
    <property type="entry name" value="RpiB_LacA_LacB_sf"/>
</dbReference>
<comment type="similarity">
    <text evidence="1">Belongs to the LacAB/RpiB family.</text>
</comment>
<dbReference type="Gene3D" id="3.40.1400.10">
    <property type="entry name" value="Sugar-phosphate isomerase, RpiB/LacA/LacB"/>
    <property type="match status" value="1"/>
</dbReference>
<name>A0A2M7XGX9_9BACT</name>
<proteinExistence type="inferred from homology"/>
<dbReference type="GO" id="GO:0004751">
    <property type="term" value="F:ribose-5-phosphate isomerase activity"/>
    <property type="evidence" value="ECO:0007669"/>
    <property type="project" value="UniProtKB-EC"/>
</dbReference>
<keyword evidence="2" id="KW-0413">Isomerase</keyword>
<dbReference type="EC" id="5.3.1.6" evidence="2"/>
<dbReference type="EMBL" id="PFWT01000004">
    <property type="protein sequence ID" value="PJA46996.1"/>
    <property type="molecule type" value="Genomic_DNA"/>
</dbReference>
<organism evidence="2 3">
    <name type="scientific">Candidatus Uhrbacteria bacterium CG_4_9_14_3_um_filter_41_35</name>
    <dbReference type="NCBI Taxonomy" id="1975034"/>
    <lineage>
        <taxon>Bacteria</taxon>
        <taxon>Candidatus Uhriibacteriota</taxon>
    </lineage>
</organism>
<dbReference type="InterPro" id="IPR003500">
    <property type="entry name" value="RpiB_LacA_LacB"/>
</dbReference>
<dbReference type="SUPFAM" id="SSF89623">
    <property type="entry name" value="Ribose/Galactose isomerase RpiB/AlsB"/>
    <property type="match status" value="1"/>
</dbReference>
<evidence type="ECO:0000313" key="2">
    <source>
        <dbReference type="EMBL" id="PJA46996.1"/>
    </source>
</evidence>
<sequence length="151" mass="16499">MKPIIYLGADHAGFDMKNSIKEHLHLSGYTTEDLGALKFDPHDDYPKYAEAVASAVLKHPGSLGILSCGNAEGVTITANKFDGIRAGLGFSIDSAVTMREDDNANIISIPGRISTVDDPLEIIDAFLKTEFSNAERHNRRLSQVEQIELEN</sequence>
<protein>
    <submittedName>
        <fullName evidence="2">Ribose-5-phosphate isomerase</fullName>
        <ecNumber evidence="2">5.3.1.6</ecNumber>
    </submittedName>
</protein>
<dbReference type="Proteomes" id="UP000231263">
    <property type="component" value="Unassembled WGS sequence"/>
</dbReference>
<dbReference type="PANTHER" id="PTHR30345:SF0">
    <property type="entry name" value="DNA DAMAGE-REPAIR_TOLERATION PROTEIN DRT102"/>
    <property type="match status" value="1"/>
</dbReference>
<dbReference type="GO" id="GO:0019316">
    <property type="term" value="P:D-allose catabolic process"/>
    <property type="evidence" value="ECO:0007669"/>
    <property type="project" value="TreeGrafter"/>
</dbReference>